<dbReference type="PATRIC" id="fig|658445.3.peg.4287"/>
<dbReference type="KEGG" id="pgb:H744_2c2293"/>
<evidence type="ECO:0000313" key="3">
    <source>
        <dbReference type="Proteomes" id="UP000032303"/>
    </source>
</evidence>
<organism evidence="2 3">
    <name type="scientific">Photobacterium gaetbulicola Gung47</name>
    <dbReference type="NCBI Taxonomy" id="658445"/>
    <lineage>
        <taxon>Bacteria</taxon>
        <taxon>Pseudomonadati</taxon>
        <taxon>Pseudomonadota</taxon>
        <taxon>Gammaproteobacteria</taxon>
        <taxon>Vibrionales</taxon>
        <taxon>Vibrionaceae</taxon>
        <taxon>Photobacterium</taxon>
    </lineage>
</organism>
<dbReference type="Proteomes" id="UP000032303">
    <property type="component" value="Chromosome 2"/>
</dbReference>
<evidence type="ECO:0000313" key="2">
    <source>
        <dbReference type="EMBL" id="AJR08956.1"/>
    </source>
</evidence>
<sequence length="135" mass="15352">MDKVMSTDPRREVRFAYIASFLTPLTLMISGIIAVIYSAYKLNKGTDELSYTHYYTIIRTFFYFFTFFVVLGVTAATTTGIVAGAEYWVYSPFLHKVLQVIPVVGLIIALLAIVKWFIQHIQGMKLLKANQPMVL</sequence>
<keyword evidence="3" id="KW-1185">Reference proteome</keyword>
<dbReference type="HOGENOM" id="CLU_1946783_0_0_6"/>
<proteinExistence type="predicted"/>
<accession>A0A0C5WBG0</accession>
<evidence type="ECO:0000256" key="1">
    <source>
        <dbReference type="SAM" id="Phobius"/>
    </source>
</evidence>
<reference evidence="2 3" key="1">
    <citation type="submission" date="2013-05" db="EMBL/GenBank/DDBJ databases">
        <title>Complete genome sequence of the lipase-producing bacterium Photobacterium gaetbulicola Gung47.</title>
        <authorList>
            <person name="Kim Y.-O."/>
        </authorList>
    </citation>
    <scope>NUCLEOTIDE SEQUENCE [LARGE SCALE GENOMIC DNA]</scope>
    <source>
        <strain evidence="2 3">Gung47</strain>
    </source>
</reference>
<feature type="transmembrane region" description="Helical" evidence="1">
    <location>
        <begin position="97"/>
        <end position="118"/>
    </location>
</feature>
<dbReference type="EMBL" id="CP005974">
    <property type="protein sequence ID" value="AJR08956.1"/>
    <property type="molecule type" value="Genomic_DNA"/>
</dbReference>
<keyword evidence="1" id="KW-0472">Membrane</keyword>
<keyword evidence="1" id="KW-0812">Transmembrane</keyword>
<protein>
    <submittedName>
        <fullName evidence="2">Uncharacterized protein</fullName>
    </submittedName>
</protein>
<keyword evidence="1" id="KW-1133">Transmembrane helix</keyword>
<gene>
    <name evidence="2" type="ORF">H744_2c2293</name>
</gene>
<feature type="transmembrane region" description="Helical" evidence="1">
    <location>
        <begin position="61"/>
        <end position="85"/>
    </location>
</feature>
<name>A0A0C5WBG0_9GAMM</name>
<dbReference type="AlphaFoldDB" id="A0A0C5WBG0"/>
<feature type="transmembrane region" description="Helical" evidence="1">
    <location>
        <begin position="15"/>
        <end position="40"/>
    </location>
</feature>